<dbReference type="InterPro" id="IPR052020">
    <property type="entry name" value="Cyclic_di-GMP/3'3'-cGAMP_PDE"/>
</dbReference>
<dbReference type="PANTHER" id="PTHR45228:SF5">
    <property type="entry name" value="CYCLIC DI-GMP PHOSPHODIESTERASE VC_1348-RELATED"/>
    <property type="match status" value="1"/>
</dbReference>
<feature type="domain" description="Response regulatory" evidence="2">
    <location>
        <begin position="8"/>
        <end position="124"/>
    </location>
</feature>
<reference evidence="5" key="1">
    <citation type="submission" date="2016-10" db="EMBL/GenBank/DDBJ databases">
        <authorList>
            <person name="Varghese N."/>
            <person name="Submissions S."/>
        </authorList>
    </citation>
    <scope>NUCLEOTIDE SEQUENCE [LARGE SCALE GENOMIC DNA]</scope>
    <source>
        <strain evidence="5">DSM 16995</strain>
    </source>
</reference>
<dbReference type="SUPFAM" id="SSF109604">
    <property type="entry name" value="HD-domain/PDEase-like"/>
    <property type="match status" value="1"/>
</dbReference>
<name>A0A1G9JK22_9BACT</name>
<dbReference type="InterPro" id="IPR003607">
    <property type="entry name" value="HD/PDEase_dom"/>
</dbReference>
<dbReference type="SUPFAM" id="SSF52172">
    <property type="entry name" value="CheY-like"/>
    <property type="match status" value="1"/>
</dbReference>
<dbReference type="EMBL" id="FNGA01000004">
    <property type="protein sequence ID" value="SDL37632.1"/>
    <property type="molecule type" value="Genomic_DNA"/>
</dbReference>
<dbReference type="SMART" id="SM00471">
    <property type="entry name" value="HDc"/>
    <property type="match status" value="1"/>
</dbReference>
<dbReference type="Pfam" id="PF13487">
    <property type="entry name" value="HD_5"/>
    <property type="match status" value="1"/>
</dbReference>
<evidence type="ECO:0000259" key="2">
    <source>
        <dbReference type="PROSITE" id="PS50110"/>
    </source>
</evidence>
<accession>A0A1G9JK22</accession>
<proteinExistence type="predicted"/>
<evidence type="ECO:0000256" key="1">
    <source>
        <dbReference type="PROSITE-ProRule" id="PRU00169"/>
    </source>
</evidence>
<dbReference type="Gene3D" id="1.10.3210.10">
    <property type="entry name" value="Hypothetical protein af1432"/>
    <property type="match status" value="1"/>
</dbReference>
<dbReference type="PROSITE" id="PS51832">
    <property type="entry name" value="HD_GYP"/>
    <property type="match status" value="1"/>
</dbReference>
<feature type="modified residue" description="4-aspartylphosphate" evidence="1">
    <location>
        <position position="57"/>
    </location>
</feature>
<sequence>MEVQPLQTVLVVDDMATNIDILLEVLKGDYKVKVALNGEEALEVIDSPNPPDIVLMDIMMPEMDGYEVCRRMKLNKKSRYIPVIFVTTKNAEDDETFGFELGAVDYITKPINPAIVKARVKTHLALHNQSIALEHQVADRTKDLYSTRLEIVRRLGIAAEYRDNETGLHIIRMSKYCRTIAKGFGFCDKEADILLNAAPMHDVGKIGIPDNILIKPGKLTPEEWKTMMTHTAIGGKIIGVHDNNLMTTARTVALTHHEKWNGTGYPNGLSGKNIPIEGRIAAIADVFDALTSKRPYKNAWPEEKAFDLILKERGEHFDPELVEIFFKNIEEIISIKQQYSK</sequence>
<dbReference type="GO" id="GO:0000160">
    <property type="term" value="P:phosphorelay signal transduction system"/>
    <property type="evidence" value="ECO:0007669"/>
    <property type="project" value="InterPro"/>
</dbReference>
<dbReference type="PANTHER" id="PTHR45228">
    <property type="entry name" value="CYCLIC DI-GMP PHOSPHODIESTERASE TM_0186-RELATED"/>
    <property type="match status" value="1"/>
</dbReference>
<dbReference type="RefSeq" id="WP_092162194.1">
    <property type="nucleotide sequence ID" value="NZ_FNGA01000004.1"/>
</dbReference>
<dbReference type="Pfam" id="PF00072">
    <property type="entry name" value="Response_reg"/>
    <property type="match status" value="1"/>
</dbReference>
<dbReference type="InterPro" id="IPR011006">
    <property type="entry name" value="CheY-like_superfamily"/>
</dbReference>
<keyword evidence="1" id="KW-0597">Phosphoprotein</keyword>
<keyword evidence="5" id="KW-1185">Reference proteome</keyword>
<dbReference type="OrthoDB" id="9769359at2"/>
<dbReference type="Proteomes" id="UP000199053">
    <property type="component" value="Unassembled WGS sequence"/>
</dbReference>
<gene>
    <name evidence="4" type="ORF">SAMN05660337_2824</name>
</gene>
<feature type="domain" description="HD-GYP" evidence="3">
    <location>
        <begin position="144"/>
        <end position="341"/>
    </location>
</feature>
<dbReference type="Gene3D" id="3.40.50.2300">
    <property type="match status" value="1"/>
</dbReference>
<dbReference type="AlphaFoldDB" id="A0A1G9JK22"/>
<evidence type="ECO:0000313" key="4">
    <source>
        <dbReference type="EMBL" id="SDL37632.1"/>
    </source>
</evidence>
<dbReference type="CDD" id="cd00077">
    <property type="entry name" value="HDc"/>
    <property type="match status" value="1"/>
</dbReference>
<protein>
    <submittedName>
        <fullName evidence="4">Putative two-component system response regulator</fullName>
    </submittedName>
</protein>
<dbReference type="InterPro" id="IPR001789">
    <property type="entry name" value="Sig_transdc_resp-reg_receiver"/>
</dbReference>
<dbReference type="PROSITE" id="PS50110">
    <property type="entry name" value="RESPONSE_REGULATORY"/>
    <property type="match status" value="1"/>
</dbReference>
<dbReference type="InterPro" id="IPR037522">
    <property type="entry name" value="HD_GYP_dom"/>
</dbReference>
<dbReference type="SMART" id="SM00448">
    <property type="entry name" value="REC"/>
    <property type="match status" value="1"/>
</dbReference>
<evidence type="ECO:0000313" key="5">
    <source>
        <dbReference type="Proteomes" id="UP000199053"/>
    </source>
</evidence>
<organism evidence="4 5">
    <name type="scientific">Maridesulfovibrio ferrireducens</name>
    <dbReference type="NCBI Taxonomy" id="246191"/>
    <lineage>
        <taxon>Bacteria</taxon>
        <taxon>Pseudomonadati</taxon>
        <taxon>Thermodesulfobacteriota</taxon>
        <taxon>Desulfovibrionia</taxon>
        <taxon>Desulfovibrionales</taxon>
        <taxon>Desulfovibrionaceae</taxon>
        <taxon>Maridesulfovibrio</taxon>
    </lineage>
</organism>
<evidence type="ECO:0000259" key="3">
    <source>
        <dbReference type="PROSITE" id="PS51832"/>
    </source>
</evidence>
<dbReference type="STRING" id="246191.SAMN05660337_2824"/>